<dbReference type="EnsemblMetazoa" id="XM_030978015">
    <property type="protein sequence ID" value="XP_030833875"/>
    <property type="gene ID" value="LOC764597"/>
</dbReference>
<feature type="region of interest" description="Disordered" evidence="1">
    <location>
        <begin position="1"/>
        <end position="20"/>
    </location>
</feature>
<evidence type="ECO:0000313" key="4">
    <source>
        <dbReference type="Proteomes" id="UP000007110"/>
    </source>
</evidence>
<feature type="domain" description="C2H2-type" evidence="2">
    <location>
        <begin position="30"/>
        <end position="50"/>
    </location>
</feature>
<dbReference type="SMART" id="SM00355">
    <property type="entry name" value="ZnF_C2H2"/>
    <property type="match status" value="4"/>
</dbReference>
<evidence type="ECO:0000313" key="3">
    <source>
        <dbReference type="EnsemblMetazoa" id="XP_030833875"/>
    </source>
</evidence>
<dbReference type="InParanoid" id="A0A7M7NDD7"/>
<dbReference type="OrthoDB" id="9995178at2759"/>
<dbReference type="InterPro" id="IPR013087">
    <property type="entry name" value="Znf_C2H2_type"/>
</dbReference>
<dbReference type="PANTHER" id="PTHR31912:SF35">
    <property type="entry name" value="C2H2-TYPE DOMAIN-CONTAINING PROTEIN"/>
    <property type="match status" value="1"/>
</dbReference>
<dbReference type="PANTHER" id="PTHR31912">
    <property type="entry name" value="IP13529P"/>
    <property type="match status" value="1"/>
</dbReference>
<dbReference type="GeneID" id="764597"/>
<feature type="region of interest" description="Disordered" evidence="1">
    <location>
        <begin position="193"/>
        <end position="212"/>
    </location>
</feature>
<keyword evidence="4" id="KW-1185">Reference proteome</keyword>
<protein>
    <recommendedName>
        <fullName evidence="2">C2H2-type domain-containing protein</fullName>
    </recommendedName>
</protein>
<dbReference type="PROSITE" id="PS00028">
    <property type="entry name" value="ZINC_FINGER_C2H2_1"/>
    <property type="match status" value="1"/>
</dbReference>
<organism evidence="3 4">
    <name type="scientific">Strongylocentrotus purpuratus</name>
    <name type="common">Purple sea urchin</name>
    <dbReference type="NCBI Taxonomy" id="7668"/>
    <lineage>
        <taxon>Eukaryota</taxon>
        <taxon>Metazoa</taxon>
        <taxon>Echinodermata</taxon>
        <taxon>Eleutherozoa</taxon>
        <taxon>Echinozoa</taxon>
        <taxon>Echinoidea</taxon>
        <taxon>Euechinoidea</taxon>
        <taxon>Echinacea</taxon>
        <taxon>Camarodonta</taxon>
        <taxon>Echinidea</taxon>
        <taxon>Strongylocentrotidae</taxon>
        <taxon>Strongylocentrotus</taxon>
    </lineage>
</organism>
<dbReference type="RefSeq" id="XP_030833875.1">
    <property type="nucleotide sequence ID" value="XM_030978015.1"/>
</dbReference>
<evidence type="ECO:0000256" key="1">
    <source>
        <dbReference type="SAM" id="MobiDB-lite"/>
    </source>
</evidence>
<proteinExistence type="predicted"/>
<dbReference type="AlphaFoldDB" id="A0A7M7NDD7"/>
<sequence>MAEETNSNIHLHVRSNLDGQRSHGRQQEKCKICGTLCANIKAYIKHCLIHKNEHNVRFPCAQPGCLKTCATYKGLLTHMSRKHECNHSKPGQSRDKPYIDASISIKCSLLFCQSECADIQELLAHLRNHIVDGMSVLCPFSNCEKKFNNKKSFSSHLSRYQRDYTAYSVKPALIVQGDQLTPNVHVGFSEVDSDLTEESHNESEDFQDDNDSGDNIAEYTRNIALFLLKLLAKYLVPESTIQTIVEEMYGLYKLSRECAAKHVQKTLQDANILNEELTKDILDGVAELGCSLAPLEDSSKFVSPQCGVLRSTFLRKNYFKRTFSYVAPIEINLGRDSSGKSYFFHYVPILETLKVICQDKSVQKHFVSTRLENGLGDISDGQIYQQCAFFKENPEALQIILYQDSFEIVNPLGSARTKHKILAVYYTLGNIDVRFRSQVDQMQLVLLCKEKTVKQFGQEALFSKLVGDLKKLEQEGISVNGNLLKGSLLAILGDNLGAHFIGGFCESFNAENYCRFCLRTKTQIREEPPYVEGEYRSPESYDRSVRIAQETQATSHAGVKFDSSFNSLSYFHVASPGLPPCLAHDLFEGVLDYDLAMFLQYFVDSRWFTFDLLNDELKRFPFSTSDSKDVMHSVRKGEKIGGQAVENWYFLRFFPMIVFSFVSDPENPVWELMLKLKSIVEIVVSPMIDHSELAYLKVLVEEYLEDRRRLFPDKRLRPKHHFLSHYPWLILKFGPLTRVWTLRFESKHVFFKRCVRYSSNFKNVTATLTERHQLMQAYFCDGQLFPDSVKADRGTEFDPSLYATNIQRAVHSRPILQQNCEASDEVTVFGTRYRKGMYVVVKHAKSWTFACILLVLVSGETVNFVARQCQYTYHIKYGLYEVYSDSNSNVVCIEFKGLADYFPLTAYRIRGSEMITLKNKPMCQK</sequence>
<dbReference type="Proteomes" id="UP000007110">
    <property type="component" value="Unassembled WGS sequence"/>
</dbReference>
<reference evidence="4" key="1">
    <citation type="submission" date="2015-02" db="EMBL/GenBank/DDBJ databases">
        <title>Genome sequencing for Strongylocentrotus purpuratus.</title>
        <authorList>
            <person name="Murali S."/>
            <person name="Liu Y."/>
            <person name="Vee V."/>
            <person name="English A."/>
            <person name="Wang M."/>
            <person name="Skinner E."/>
            <person name="Han Y."/>
            <person name="Muzny D.M."/>
            <person name="Worley K.C."/>
            <person name="Gibbs R.A."/>
        </authorList>
    </citation>
    <scope>NUCLEOTIDE SEQUENCE</scope>
</reference>
<accession>A0A7M7NDD7</accession>
<name>A0A7M7NDD7_STRPU</name>
<evidence type="ECO:0000259" key="2">
    <source>
        <dbReference type="PROSITE" id="PS00028"/>
    </source>
</evidence>
<reference evidence="3" key="2">
    <citation type="submission" date="2021-01" db="UniProtKB">
        <authorList>
            <consortium name="EnsemblMetazoa"/>
        </authorList>
    </citation>
    <scope>IDENTIFICATION</scope>
</reference>